<reference evidence="6 7" key="2">
    <citation type="submission" date="2024-07" db="EMBL/GenBank/DDBJ databases">
        <authorList>
            <person name="Akdeniz Z."/>
        </authorList>
    </citation>
    <scope>NUCLEOTIDE SEQUENCE [LARGE SCALE GENOMIC DNA]</scope>
</reference>
<reference evidence="5" key="1">
    <citation type="submission" date="2023-06" db="EMBL/GenBank/DDBJ databases">
        <authorList>
            <person name="Kurt Z."/>
        </authorList>
    </citation>
    <scope>NUCLEOTIDE SEQUENCE</scope>
</reference>
<sequence>MKKLQFNQQDEYGEEENEQELRHHINKSHNRNKVYKKFRVRVFLEMCKYNVIHDLCAERRWKCCGDADDWNLFWYDWNVAQETYNKMLAYQKINHFPGMEQITRKDTLARNMNRCRKQYSQLYDFYPQTYYLPNDESEFLRDFDPRKEKIYISKPCASCQGKGIKLFNSIDQIDIKEPQVIQHYLSNPYLIDGFKFDLRLYVIVLQVLPYPLILEYTDGMARLCTIPYEQPTVSNLDQVCMHLTNYALNKKNDNFQFNQDDQDDSTGSKQALKPVLERLAKDGCDVDKLQADIRDIYIKTIFGILPNLQHSYLSSRPGVPKFLSAQDPFDSQEIFFGSNCFEVLGFDIMIDANFKPWLIEVNHSPSFTCDTPLDLRIKETLLSGVLDLLNINQKDKQDHQQIQKETSLKRLYGTQYDKVQSERSKKSLPKPAFKFSTYRSVHAHYQNQINKLKIFQQIYPLQTGENDIYRQILLGLKNPFITEQAIKNMNQVVPSTLQHKQALELQNNNNQLIKMVKRPKSTANQQKIRHSENASQPSLTSEQTLRILLQKMNQEAEFGTSDKQVAFQGYRGVNLLPQGISRNMDTEKLIQEELSVRKKALFKYGIVDQICNLIDED</sequence>
<evidence type="ECO:0000313" key="6">
    <source>
        <dbReference type="EMBL" id="CAL6039273.1"/>
    </source>
</evidence>
<dbReference type="EMBL" id="CAXDID020000142">
    <property type="protein sequence ID" value="CAL6039273.1"/>
    <property type="molecule type" value="Genomic_DNA"/>
</dbReference>
<evidence type="ECO:0000256" key="4">
    <source>
        <dbReference type="SAM" id="MobiDB-lite"/>
    </source>
</evidence>
<name>A0AA86P360_9EUKA</name>
<dbReference type="GO" id="GO:0070740">
    <property type="term" value="F:tubulin-glutamic acid ligase activity"/>
    <property type="evidence" value="ECO:0007669"/>
    <property type="project" value="TreeGrafter"/>
</dbReference>
<organism evidence="5">
    <name type="scientific">Hexamita inflata</name>
    <dbReference type="NCBI Taxonomy" id="28002"/>
    <lineage>
        <taxon>Eukaryota</taxon>
        <taxon>Metamonada</taxon>
        <taxon>Diplomonadida</taxon>
        <taxon>Hexamitidae</taxon>
        <taxon>Hexamitinae</taxon>
        <taxon>Hexamita</taxon>
    </lineage>
</organism>
<accession>A0AA86P360</accession>
<dbReference type="PANTHER" id="PTHR12241:SF147">
    <property type="entry name" value="TUBULIN POLYGLUTAMYLASE TTLL7"/>
    <property type="match status" value="1"/>
</dbReference>
<dbReference type="PROSITE" id="PS51221">
    <property type="entry name" value="TTL"/>
    <property type="match status" value="1"/>
</dbReference>
<evidence type="ECO:0000256" key="1">
    <source>
        <dbReference type="ARBA" id="ARBA00022598"/>
    </source>
</evidence>
<dbReference type="GO" id="GO:0015631">
    <property type="term" value="F:tubulin binding"/>
    <property type="evidence" value="ECO:0007669"/>
    <property type="project" value="TreeGrafter"/>
</dbReference>
<keyword evidence="7" id="KW-1185">Reference proteome</keyword>
<evidence type="ECO:0000313" key="7">
    <source>
        <dbReference type="Proteomes" id="UP001642409"/>
    </source>
</evidence>
<gene>
    <name evidence="5" type="ORF">HINF_LOCUS19227</name>
    <name evidence="6" type="ORF">HINF_LOCUS37774</name>
</gene>
<protein>
    <submittedName>
        <fullName evidence="5">Tubulin tyrosine ligase</fullName>
    </submittedName>
    <submittedName>
        <fullName evidence="6">Tubulin_tyrosine ligase</fullName>
    </submittedName>
</protein>
<keyword evidence="1 5" id="KW-0436">Ligase</keyword>
<evidence type="ECO:0000256" key="3">
    <source>
        <dbReference type="ARBA" id="ARBA00022840"/>
    </source>
</evidence>
<dbReference type="GO" id="GO:0036064">
    <property type="term" value="C:ciliary basal body"/>
    <property type="evidence" value="ECO:0007669"/>
    <property type="project" value="TreeGrafter"/>
</dbReference>
<dbReference type="Gene3D" id="3.30.470.20">
    <property type="entry name" value="ATP-grasp fold, B domain"/>
    <property type="match status" value="1"/>
</dbReference>
<dbReference type="AlphaFoldDB" id="A0AA86P360"/>
<dbReference type="InterPro" id="IPR004344">
    <property type="entry name" value="TTL/TTLL_fam"/>
</dbReference>
<feature type="region of interest" description="Disordered" evidence="4">
    <location>
        <begin position="520"/>
        <end position="539"/>
    </location>
</feature>
<dbReference type="PANTHER" id="PTHR12241">
    <property type="entry name" value="TUBULIN POLYGLUTAMYLASE"/>
    <property type="match status" value="1"/>
</dbReference>
<dbReference type="Pfam" id="PF03133">
    <property type="entry name" value="TTL"/>
    <property type="match status" value="1"/>
</dbReference>
<comment type="caution">
    <text evidence="5">The sequence shown here is derived from an EMBL/GenBank/DDBJ whole genome shotgun (WGS) entry which is preliminary data.</text>
</comment>
<proteinExistence type="predicted"/>
<keyword evidence="3" id="KW-0067">ATP-binding</keyword>
<evidence type="ECO:0000256" key="2">
    <source>
        <dbReference type="ARBA" id="ARBA00022741"/>
    </source>
</evidence>
<dbReference type="Proteomes" id="UP001642409">
    <property type="component" value="Unassembled WGS sequence"/>
</dbReference>
<dbReference type="SUPFAM" id="SSF56059">
    <property type="entry name" value="Glutathione synthetase ATP-binding domain-like"/>
    <property type="match status" value="1"/>
</dbReference>
<feature type="region of interest" description="Disordered" evidence="4">
    <location>
        <begin position="1"/>
        <end position="22"/>
    </location>
</feature>
<dbReference type="GO" id="GO:0005524">
    <property type="term" value="F:ATP binding"/>
    <property type="evidence" value="ECO:0007669"/>
    <property type="project" value="UniProtKB-KW"/>
</dbReference>
<evidence type="ECO:0000313" key="5">
    <source>
        <dbReference type="EMBL" id="CAI9931582.1"/>
    </source>
</evidence>
<dbReference type="EMBL" id="CATOUU010000495">
    <property type="protein sequence ID" value="CAI9931582.1"/>
    <property type="molecule type" value="Genomic_DNA"/>
</dbReference>
<dbReference type="GO" id="GO:0000226">
    <property type="term" value="P:microtubule cytoskeleton organization"/>
    <property type="evidence" value="ECO:0007669"/>
    <property type="project" value="TreeGrafter"/>
</dbReference>
<keyword evidence="2" id="KW-0547">Nucleotide-binding</keyword>